<dbReference type="EMBL" id="NHYD01003441">
    <property type="protein sequence ID" value="PPQ77208.1"/>
    <property type="molecule type" value="Genomic_DNA"/>
</dbReference>
<dbReference type="STRING" id="93625.A0A409WF87"/>
<organism evidence="3 4">
    <name type="scientific">Psilocybe cyanescens</name>
    <dbReference type="NCBI Taxonomy" id="93625"/>
    <lineage>
        <taxon>Eukaryota</taxon>
        <taxon>Fungi</taxon>
        <taxon>Dikarya</taxon>
        <taxon>Basidiomycota</taxon>
        <taxon>Agaricomycotina</taxon>
        <taxon>Agaricomycetes</taxon>
        <taxon>Agaricomycetidae</taxon>
        <taxon>Agaricales</taxon>
        <taxon>Agaricineae</taxon>
        <taxon>Strophariaceae</taxon>
        <taxon>Psilocybe</taxon>
    </lineage>
</organism>
<dbReference type="SUPFAM" id="SSF82657">
    <property type="entry name" value="BolA-like"/>
    <property type="match status" value="1"/>
</dbReference>
<dbReference type="InParanoid" id="A0A409WF87"/>
<dbReference type="PANTHER" id="PTHR46230:SF7">
    <property type="entry name" value="BOLA-LIKE PROTEIN 1"/>
    <property type="match status" value="1"/>
</dbReference>
<evidence type="ECO:0000313" key="3">
    <source>
        <dbReference type="EMBL" id="PPQ77208.1"/>
    </source>
</evidence>
<dbReference type="Pfam" id="PF01722">
    <property type="entry name" value="BolA"/>
    <property type="match status" value="1"/>
</dbReference>
<dbReference type="GO" id="GO:0005759">
    <property type="term" value="C:mitochondrial matrix"/>
    <property type="evidence" value="ECO:0007669"/>
    <property type="project" value="TreeGrafter"/>
</dbReference>
<protein>
    <recommendedName>
        <fullName evidence="5">BolA protein</fullName>
    </recommendedName>
</protein>
<name>A0A409WF87_PSICY</name>
<reference evidence="3 4" key="1">
    <citation type="journal article" date="2018" name="Evol. Lett.">
        <title>Horizontal gene cluster transfer increased hallucinogenic mushroom diversity.</title>
        <authorList>
            <person name="Reynolds H.T."/>
            <person name="Vijayakumar V."/>
            <person name="Gluck-Thaler E."/>
            <person name="Korotkin H.B."/>
            <person name="Matheny P.B."/>
            <person name="Slot J.C."/>
        </authorList>
    </citation>
    <scope>NUCLEOTIDE SEQUENCE [LARGE SCALE GENOMIC DNA]</scope>
    <source>
        <strain evidence="3 4">2631</strain>
    </source>
</reference>
<evidence type="ECO:0008006" key="5">
    <source>
        <dbReference type="Google" id="ProtNLM"/>
    </source>
</evidence>
<dbReference type="Proteomes" id="UP000283269">
    <property type="component" value="Unassembled WGS sequence"/>
</dbReference>
<feature type="compositionally biased region" description="Low complexity" evidence="2">
    <location>
        <begin position="10"/>
        <end position="19"/>
    </location>
</feature>
<evidence type="ECO:0000256" key="2">
    <source>
        <dbReference type="SAM" id="MobiDB-lite"/>
    </source>
</evidence>
<dbReference type="GO" id="GO:0044572">
    <property type="term" value="P:[4Fe-4S] cluster assembly"/>
    <property type="evidence" value="ECO:0007669"/>
    <property type="project" value="TreeGrafter"/>
</dbReference>
<sequence>MNSLQQTRKSPSSSPSSSPGPVEISIREKLTALLQPASITITNDSWQHRHHSAMRDQESNGETRRSFIGYFNVPHLYQVLLLLDFSVQVVSDVFERKSTMQRHRIIYSALSDEFARGLHALSLKTKTVAEVASTGVEGVGKRN</sequence>
<comment type="similarity">
    <text evidence="1">Belongs to the BolA/IbaG family.</text>
</comment>
<dbReference type="InterPro" id="IPR002634">
    <property type="entry name" value="BolA"/>
</dbReference>
<proteinExistence type="inferred from homology"/>
<dbReference type="PANTHER" id="PTHR46230">
    <property type="match status" value="1"/>
</dbReference>
<keyword evidence="4" id="KW-1185">Reference proteome</keyword>
<evidence type="ECO:0000313" key="4">
    <source>
        <dbReference type="Proteomes" id="UP000283269"/>
    </source>
</evidence>
<dbReference type="OrthoDB" id="411584at2759"/>
<dbReference type="Gene3D" id="3.10.20.90">
    <property type="entry name" value="Phosphatidylinositol 3-kinase Catalytic Subunit, Chain A, domain 1"/>
    <property type="match status" value="1"/>
</dbReference>
<accession>A0A409WF87</accession>
<dbReference type="InterPro" id="IPR036065">
    <property type="entry name" value="BolA-like_sf"/>
</dbReference>
<dbReference type="FunCoup" id="A0A409WF87">
    <property type="interactions" value="32"/>
</dbReference>
<feature type="region of interest" description="Disordered" evidence="2">
    <location>
        <begin position="1"/>
        <end position="22"/>
    </location>
</feature>
<comment type="caution">
    <text evidence="3">The sequence shown here is derived from an EMBL/GenBank/DDBJ whole genome shotgun (WGS) entry which is preliminary data.</text>
</comment>
<dbReference type="AlphaFoldDB" id="A0A409WF87"/>
<evidence type="ECO:0000256" key="1">
    <source>
        <dbReference type="RuleBase" id="RU003860"/>
    </source>
</evidence>
<gene>
    <name evidence="3" type="ORF">CVT25_011054</name>
</gene>